<keyword evidence="3" id="KW-1185">Reference proteome</keyword>
<evidence type="ECO:0000313" key="2">
    <source>
        <dbReference type="EMBL" id="KAJ7731978.1"/>
    </source>
</evidence>
<dbReference type="AlphaFoldDB" id="A0AAD7I1D8"/>
<name>A0AAD7I1D8_9AGAR</name>
<protein>
    <submittedName>
        <fullName evidence="2">Uncharacterized protein</fullName>
    </submittedName>
</protein>
<keyword evidence="1" id="KW-0812">Transmembrane</keyword>
<dbReference type="Proteomes" id="UP001215598">
    <property type="component" value="Unassembled WGS sequence"/>
</dbReference>
<feature type="transmembrane region" description="Helical" evidence="1">
    <location>
        <begin position="75"/>
        <end position="96"/>
    </location>
</feature>
<reference evidence="2" key="1">
    <citation type="submission" date="2023-03" db="EMBL/GenBank/DDBJ databases">
        <title>Massive genome expansion in bonnet fungi (Mycena s.s.) driven by repeated elements and novel gene families across ecological guilds.</title>
        <authorList>
            <consortium name="Lawrence Berkeley National Laboratory"/>
            <person name="Harder C.B."/>
            <person name="Miyauchi S."/>
            <person name="Viragh M."/>
            <person name="Kuo A."/>
            <person name="Thoen E."/>
            <person name="Andreopoulos B."/>
            <person name="Lu D."/>
            <person name="Skrede I."/>
            <person name="Drula E."/>
            <person name="Henrissat B."/>
            <person name="Morin E."/>
            <person name="Kohler A."/>
            <person name="Barry K."/>
            <person name="LaButti K."/>
            <person name="Morin E."/>
            <person name="Salamov A."/>
            <person name="Lipzen A."/>
            <person name="Mereny Z."/>
            <person name="Hegedus B."/>
            <person name="Baldrian P."/>
            <person name="Stursova M."/>
            <person name="Weitz H."/>
            <person name="Taylor A."/>
            <person name="Grigoriev I.V."/>
            <person name="Nagy L.G."/>
            <person name="Martin F."/>
            <person name="Kauserud H."/>
        </authorList>
    </citation>
    <scope>NUCLEOTIDE SEQUENCE</scope>
    <source>
        <strain evidence="2">CBHHK182m</strain>
    </source>
</reference>
<dbReference type="EMBL" id="JARKIB010000148">
    <property type="protein sequence ID" value="KAJ7731978.1"/>
    <property type="molecule type" value="Genomic_DNA"/>
</dbReference>
<keyword evidence="1" id="KW-0472">Membrane</keyword>
<organism evidence="2 3">
    <name type="scientific">Mycena metata</name>
    <dbReference type="NCBI Taxonomy" id="1033252"/>
    <lineage>
        <taxon>Eukaryota</taxon>
        <taxon>Fungi</taxon>
        <taxon>Dikarya</taxon>
        <taxon>Basidiomycota</taxon>
        <taxon>Agaricomycotina</taxon>
        <taxon>Agaricomycetes</taxon>
        <taxon>Agaricomycetidae</taxon>
        <taxon>Agaricales</taxon>
        <taxon>Marasmiineae</taxon>
        <taxon>Mycenaceae</taxon>
        <taxon>Mycena</taxon>
    </lineage>
</organism>
<proteinExistence type="predicted"/>
<gene>
    <name evidence="2" type="ORF">B0H16DRAFT_1732984</name>
</gene>
<feature type="transmembrane region" description="Helical" evidence="1">
    <location>
        <begin position="33"/>
        <end position="55"/>
    </location>
</feature>
<evidence type="ECO:0000313" key="3">
    <source>
        <dbReference type="Proteomes" id="UP001215598"/>
    </source>
</evidence>
<comment type="caution">
    <text evidence="2">The sequence shown here is derived from an EMBL/GenBank/DDBJ whole genome shotgun (WGS) entry which is preliminary data.</text>
</comment>
<evidence type="ECO:0000256" key="1">
    <source>
        <dbReference type="SAM" id="Phobius"/>
    </source>
</evidence>
<sequence length="129" mass="13082">MTSHQPTPAPASADVPAAENAGGAVLRRRVETYILSFAAFIVFWVGFIEPGAFSAPSSSASTAATPNTSSAAKTLSVSIAIGVAAPALVLLLNTAISGTPTACSQRSSSPARYLIPLDHGSAGILCRWP</sequence>
<keyword evidence="1" id="KW-1133">Transmembrane helix</keyword>
<accession>A0AAD7I1D8</accession>